<reference evidence="2" key="2">
    <citation type="journal article" date="2024" name="Environ. Microbiol.">
        <title>Genome analysis and description of Tunturibacter gen. nov. expands the diversity of Terriglobia in tundra soils.</title>
        <authorList>
            <person name="Messyasz A."/>
            <person name="Mannisto M.K."/>
            <person name="Kerkhof L.J."/>
            <person name="Haggblom M.M."/>
        </authorList>
    </citation>
    <scope>NUCLEOTIDE SEQUENCE</scope>
    <source>
        <strain evidence="2">M8UP23</strain>
    </source>
</reference>
<dbReference type="PROSITE" id="PS01094">
    <property type="entry name" value="UPF0076"/>
    <property type="match status" value="1"/>
</dbReference>
<dbReference type="Pfam" id="PF01042">
    <property type="entry name" value="Ribonuc_L-PSP"/>
    <property type="match status" value="1"/>
</dbReference>
<accession>A0AAU7ZHZ2</accession>
<evidence type="ECO:0000313" key="2">
    <source>
        <dbReference type="EMBL" id="XCB27956.1"/>
    </source>
</evidence>
<dbReference type="InterPro" id="IPR006175">
    <property type="entry name" value="YjgF/YER057c/UK114"/>
</dbReference>
<dbReference type="KEGG" id="temp:RBB75_06435"/>
<dbReference type="PANTHER" id="PTHR11803">
    <property type="entry name" value="2-IMINOBUTANOATE/2-IMINOPROPANOATE DEAMINASE RIDA"/>
    <property type="match status" value="1"/>
</dbReference>
<dbReference type="InterPro" id="IPR035959">
    <property type="entry name" value="RutC-like_sf"/>
</dbReference>
<dbReference type="InterPro" id="IPR006056">
    <property type="entry name" value="RidA"/>
</dbReference>
<reference evidence="2" key="1">
    <citation type="submission" date="2023-08" db="EMBL/GenBank/DDBJ databases">
        <authorList>
            <person name="Messyasz A."/>
            <person name="Mannisto M.K."/>
            <person name="Kerkhof L.J."/>
            <person name="Haggblom M."/>
        </authorList>
    </citation>
    <scope>NUCLEOTIDE SEQUENCE</scope>
    <source>
        <strain evidence="2">M8UP23</strain>
    </source>
</reference>
<dbReference type="SUPFAM" id="SSF55298">
    <property type="entry name" value="YjgF-like"/>
    <property type="match status" value="1"/>
</dbReference>
<name>A0AAU7ZHZ2_9BACT</name>
<dbReference type="GO" id="GO:0005829">
    <property type="term" value="C:cytosol"/>
    <property type="evidence" value="ECO:0007669"/>
    <property type="project" value="TreeGrafter"/>
</dbReference>
<evidence type="ECO:0000256" key="1">
    <source>
        <dbReference type="ARBA" id="ARBA00010552"/>
    </source>
</evidence>
<dbReference type="PANTHER" id="PTHR11803:SF39">
    <property type="entry name" value="2-IMINOBUTANOATE_2-IMINOPROPANOATE DEAMINASE"/>
    <property type="match status" value="1"/>
</dbReference>
<dbReference type="NCBIfam" id="TIGR00004">
    <property type="entry name" value="Rid family detoxifying hydrolase"/>
    <property type="match status" value="1"/>
</dbReference>
<proteinExistence type="inferred from homology"/>
<dbReference type="FunFam" id="3.30.1330.40:FF:000001">
    <property type="entry name" value="L-PSP family endoribonuclease"/>
    <property type="match status" value="1"/>
</dbReference>
<protein>
    <submittedName>
        <fullName evidence="2">RidA family protein</fullName>
    </submittedName>
</protein>
<gene>
    <name evidence="2" type="ORF">RBB75_06435</name>
</gene>
<dbReference type="Gene3D" id="3.30.1330.40">
    <property type="entry name" value="RutC-like"/>
    <property type="match status" value="1"/>
</dbReference>
<dbReference type="RefSeq" id="WP_353069937.1">
    <property type="nucleotide sequence ID" value="NZ_CP132932.1"/>
</dbReference>
<dbReference type="CDD" id="cd00448">
    <property type="entry name" value="YjgF_YER057c_UK114_family"/>
    <property type="match status" value="1"/>
</dbReference>
<dbReference type="InterPro" id="IPR019897">
    <property type="entry name" value="RidA_CS"/>
</dbReference>
<comment type="similarity">
    <text evidence="1">Belongs to the RutC family.</text>
</comment>
<sequence length="138" mass="14153">MSELLSDQGKTAVSTKEAPGAIGPYSQAVRVGDMLFASGQVGLDPATGQMVAGGIVEQTVRALENVKAVLAQAGLDLSHVVKTTVFLKSMGDFAAMNEVYARYLAPEGVVPPARSTVAVAGLPKDALVEIEVIVKGAA</sequence>
<organism evidence="2">
    <name type="scientific">Tunturiibacter empetritectus</name>
    <dbReference type="NCBI Taxonomy" id="3069691"/>
    <lineage>
        <taxon>Bacteria</taxon>
        <taxon>Pseudomonadati</taxon>
        <taxon>Acidobacteriota</taxon>
        <taxon>Terriglobia</taxon>
        <taxon>Terriglobales</taxon>
        <taxon>Acidobacteriaceae</taxon>
        <taxon>Tunturiibacter</taxon>
    </lineage>
</organism>
<dbReference type="AlphaFoldDB" id="A0AAU7ZHZ2"/>
<dbReference type="GO" id="GO:0019239">
    <property type="term" value="F:deaminase activity"/>
    <property type="evidence" value="ECO:0007669"/>
    <property type="project" value="TreeGrafter"/>
</dbReference>
<dbReference type="EMBL" id="CP132932">
    <property type="protein sequence ID" value="XCB27956.1"/>
    <property type="molecule type" value="Genomic_DNA"/>
</dbReference>